<dbReference type="InterPro" id="IPR023210">
    <property type="entry name" value="NADP_OxRdtase_dom"/>
</dbReference>
<evidence type="ECO:0000313" key="5">
    <source>
        <dbReference type="EMBL" id="ADN01049.1"/>
    </source>
</evidence>
<reference evidence="5 6" key="2">
    <citation type="journal article" date="2010" name="J. Bacteriol.">
        <title>Genome sequence of the polysaccharide-degrading, thermophilic anaerobe Spirochaeta thermophila DSM 6192.</title>
        <authorList>
            <person name="Angelov A."/>
            <person name="Liebl S."/>
            <person name="Ballschmiter M."/>
            <person name="Bomeke M."/>
            <person name="Lehmann R."/>
            <person name="Liesegang H."/>
            <person name="Daniel R."/>
            <person name="Liebl W."/>
        </authorList>
    </citation>
    <scope>NUCLEOTIDE SEQUENCE [LARGE SCALE GENOMIC DNA]</scope>
    <source>
        <strain evidence="6">ATCC 49972 / DSM 6192 / RI 19.B1</strain>
    </source>
</reference>
<accession>E0RTZ3</accession>
<dbReference type="PANTHER" id="PTHR43312">
    <property type="entry name" value="D-THREO-ALDOSE 1-DEHYDROGENASE"/>
    <property type="match status" value="1"/>
</dbReference>
<gene>
    <name evidence="5" type="ordered locus">STHERM_c00730</name>
</gene>
<reference key="1">
    <citation type="submission" date="2009-08" db="EMBL/GenBank/DDBJ databases">
        <title>The genome sequence of Spirochaeta thermophila DSM6192.</title>
        <authorList>
            <person name="Angelov A."/>
            <person name="Mientus M."/>
            <person name="Wittenberg S."/>
            <person name="Lehmann R."/>
            <person name="Liesegang H."/>
            <person name="Daniel R."/>
            <person name="Liebl W."/>
        </authorList>
    </citation>
    <scope>NUCLEOTIDE SEQUENCE</scope>
    <source>
        <strain>DSM 6192</strain>
    </source>
</reference>
<evidence type="ECO:0000256" key="2">
    <source>
        <dbReference type="ARBA" id="ARBA00023004"/>
    </source>
</evidence>
<dbReference type="PaxDb" id="665571-STHERM_c00730"/>
<name>E0RTZ3_WINT6</name>
<dbReference type="KEGG" id="sta:STHERM_c00730"/>
<dbReference type="PANTHER" id="PTHR43312:SF2">
    <property type="entry name" value="OXIDOREDUCTASE"/>
    <property type="match status" value="1"/>
</dbReference>
<dbReference type="InterPro" id="IPR017900">
    <property type="entry name" value="4Fe4S_Fe_S_CS"/>
</dbReference>
<dbReference type="Pfam" id="PF00248">
    <property type="entry name" value="Aldo_ket_red"/>
    <property type="match status" value="1"/>
</dbReference>
<dbReference type="SUPFAM" id="SSF51430">
    <property type="entry name" value="NAD(P)-linked oxidoreductase"/>
    <property type="match status" value="1"/>
</dbReference>
<dbReference type="PROSITE" id="PS00198">
    <property type="entry name" value="4FE4S_FER_1"/>
    <property type="match status" value="1"/>
</dbReference>
<dbReference type="InterPro" id="IPR036812">
    <property type="entry name" value="NAD(P)_OxRdtase_dom_sf"/>
</dbReference>
<dbReference type="Gene3D" id="3.20.20.100">
    <property type="entry name" value="NADP-dependent oxidoreductase domain"/>
    <property type="match status" value="1"/>
</dbReference>
<feature type="domain" description="4Fe-4S ferredoxin-type" evidence="4">
    <location>
        <begin position="342"/>
        <end position="374"/>
    </location>
</feature>
<dbReference type="InterPro" id="IPR017896">
    <property type="entry name" value="4Fe4S_Fe-S-bd"/>
</dbReference>
<keyword evidence="1" id="KW-0479">Metal-binding</keyword>
<dbReference type="EMBL" id="CP001698">
    <property type="protein sequence ID" value="ADN01049.1"/>
    <property type="molecule type" value="Genomic_DNA"/>
</dbReference>
<evidence type="ECO:0000256" key="3">
    <source>
        <dbReference type="ARBA" id="ARBA00023014"/>
    </source>
</evidence>
<dbReference type="CDD" id="cd19096">
    <property type="entry name" value="AKR_Fe-S_oxidoreductase"/>
    <property type="match status" value="1"/>
</dbReference>
<dbReference type="Pfam" id="PF13187">
    <property type="entry name" value="Fer4_9"/>
    <property type="match status" value="1"/>
</dbReference>
<proteinExistence type="predicted"/>
<dbReference type="Proteomes" id="UP000001296">
    <property type="component" value="Chromosome"/>
</dbReference>
<sequence length="381" mass="43502">MYYRTMGRTGVEVSALGFGCMRFPTKGGDGSRIDETQAERMLLYAIEHGVNYLDTAWPYHGGRSEPFVGNVLERHGLRDRVFLATKMPMWEVKTGADLDRIFDEQRRRLKTDYVDFYLLHSLNKENWRRVEASGALEWIQKKKEEGAIRFIGFSFHDEISEFKRYVDALGEGWDFCQIQYNYMNEYEQAGTEGLNYAVERGLGVVVMEPLLGGYLAGRIPRLEPVWAQSGRPWSPVEWALRWLWNNPKISLVLSGMSTIEQVEENVRIASTEGGAPGNLPPEDLEVIVRVREVLESSKVIPCTSCNYCQPCPHDVEIPRIFKIYNDAEIFGNVGNARGAYRWIPEGHRASDCVACGECETKCPQQIEIIDWLKKAGELLEV</sequence>
<evidence type="ECO:0000259" key="4">
    <source>
        <dbReference type="PROSITE" id="PS51379"/>
    </source>
</evidence>
<dbReference type="GO" id="GO:0046872">
    <property type="term" value="F:metal ion binding"/>
    <property type="evidence" value="ECO:0007669"/>
    <property type="project" value="UniProtKB-KW"/>
</dbReference>
<dbReference type="AlphaFoldDB" id="E0RTZ3"/>
<evidence type="ECO:0000256" key="1">
    <source>
        <dbReference type="ARBA" id="ARBA00022723"/>
    </source>
</evidence>
<evidence type="ECO:0000313" key="6">
    <source>
        <dbReference type="Proteomes" id="UP000001296"/>
    </source>
</evidence>
<protein>
    <recommendedName>
        <fullName evidence="4">4Fe-4S ferredoxin-type domain-containing protein</fullName>
    </recommendedName>
</protein>
<dbReference type="InterPro" id="IPR053135">
    <property type="entry name" value="AKR2_Oxidoreductase"/>
</dbReference>
<keyword evidence="3" id="KW-0411">Iron-sulfur</keyword>
<dbReference type="eggNOG" id="COG1453">
    <property type="taxonomic scope" value="Bacteria"/>
</dbReference>
<dbReference type="HOGENOM" id="CLU_023205_3_2_12"/>
<dbReference type="PROSITE" id="PS51379">
    <property type="entry name" value="4FE4S_FER_2"/>
    <property type="match status" value="1"/>
</dbReference>
<keyword evidence="2" id="KW-0408">Iron</keyword>
<dbReference type="RefSeq" id="WP_013312890.1">
    <property type="nucleotide sequence ID" value="NC_014484.1"/>
</dbReference>
<dbReference type="GO" id="GO:0051536">
    <property type="term" value="F:iron-sulfur cluster binding"/>
    <property type="evidence" value="ECO:0007669"/>
    <property type="project" value="UniProtKB-KW"/>
</dbReference>
<dbReference type="SUPFAM" id="SSF46548">
    <property type="entry name" value="alpha-helical ferredoxin"/>
    <property type="match status" value="1"/>
</dbReference>
<organism evidence="5 6">
    <name type="scientific">Winmispira thermophila (strain ATCC 49972 / DSM 6192 / RI 19.B1)</name>
    <name type="common">Spirochaeta thermophila</name>
    <dbReference type="NCBI Taxonomy" id="665571"/>
    <lineage>
        <taxon>Bacteria</taxon>
        <taxon>Pseudomonadati</taxon>
        <taxon>Spirochaetota</taxon>
        <taxon>Spirochaetia</taxon>
        <taxon>Winmispirales</taxon>
        <taxon>Winmispiraceae</taxon>
        <taxon>Winmispira</taxon>
    </lineage>
</organism>